<reference evidence="2" key="1">
    <citation type="submission" date="2021-09" db="EMBL/GenBank/DDBJ databases">
        <authorList>
            <consortium name="AG Swart"/>
            <person name="Singh M."/>
            <person name="Singh A."/>
            <person name="Seah K."/>
            <person name="Emmerich C."/>
        </authorList>
    </citation>
    <scope>NUCLEOTIDE SEQUENCE</scope>
    <source>
        <strain evidence="2">ATCC30299</strain>
    </source>
</reference>
<dbReference type="EMBL" id="CAJZBQ010000016">
    <property type="protein sequence ID" value="CAG9316701.1"/>
    <property type="molecule type" value="Genomic_DNA"/>
</dbReference>
<protein>
    <submittedName>
        <fullName evidence="2">Uncharacterized protein</fullName>
    </submittedName>
</protein>
<proteinExistence type="predicted"/>
<dbReference type="Gene3D" id="1.10.287.1490">
    <property type="match status" value="1"/>
</dbReference>
<gene>
    <name evidence="2" type="ORF">BSTOLATCC_MIC16807</name>
</gene>
<dbReference type="AlphaFoldDB" id="A0AAU9ISI6"/>
<accession>A0AAU9ISI6</accession>
<evidence type="ECO:0000313" key="2">
    <source>
        <dbReference type="EMBL" id="CAG9316701.1"/>
    </source>
</evidence>
<keyword evidence="3" id="KW-1185">Reference proteome</keyword>
<sequence length="843" mass="99252">MAKSLCQYPEFSSSPEHNDILRDRYSRPNFDAMLSPLSSTNFSIENVEKERKARKKIRYLLDEQAIINEQLADENEILNVQQKSLLKLLITKDKQLESLAASLSSTLNTSENFKEMDNCETQTIIFDGIERIITRKLKSAWKRFELGTWAKIKERMEDQLKIEKMNFGAMYLKHILVKNHQKNIENVWREFQKPIKTSSYLPRIIIRIFEEQMKASIFKLKKNVINRKITQEKARNFGAKIYYLLQSHSYSKRSLEHCFKKWSSKQDCSQNVKILGKVILNLLRNQLRLPFGLIYKSSIINIIDNLKQENQAKYINEAETEIDTFVKENSELKEELKIKLDERDFLQSELDSAKQKIKEDENEIQESMIQNAQLKNQIKKLQDVLAQLQADKSKFQTNDIEQRKQIISMTSALESLEEDKEKLFGSLSQANEEIMDLRKELKTQQNEKDFFKNELDTAKQKIKEYEDERQVSVLQNAQLKGQIKKIQDMFAQLQTEKSKFQANDIEQRKQIISLSSAIENLEEDKEQLFQKLSQANEEITDLRVQINECAQSNELLSSNLQFYMKQEKEIQKHLKESEDEIESKSNLLYQKENDLQKLNETNQSLRNQLNQVKKEIENLQQNPDKNKIKQLIKENSQLNAKIEELQKSSEKRNNKEIAELKGELKKYQEISQQANHDNSLLHHELELVTNELNSIQEERNQLLQVIKEKQTIHHQKSESQVQAMRDYCNNLEQKVQSLQTAVNKSKKYENEVEELKERNESLEEKVAKLQAELEEVNEVAITSRKQIVLVTAEIENYASIFGIMEEKITETEERLKKAEHERDMAKLETQTIRQRYINKIDSI</sequence>
<comment type="caution">
    <text evidence="2">The sequence shown here is derived from an EMBL/GenBank/DDBJ whole genome shotgun (WGS) entry which is preliminary data.</text>
</comment>
<evidence type="ECO:0000256" key="1">
    <source>
        <dbReference type="SAM" id="Coils"/>
    </source>
</evidence>
<organism evidence="2 3">
    <name type="scientific">Blepharisma stoltei</name>
    <dbReference type="NCBI Taxonomy" id="1481888"/>
    <lineage>
        <taxon>Eukaryota</taxon>
        <taxon>Sar</taxon>
        <taxon>Alveolata</taxon>
        <taxon>Ciliophora</taxon>
        <taxon>Postciliodesmatophora</taxon>
        <taxon>Heterotrichea</taxon>
        <taxon>Heterotrichida</taxon>
        <taxon>Blepharismidae</taxon>
        <taxon>Blepharisma</taxon>
    </lineage>
</organism>
<name>A0AAU9ISI6_9CILI</name>
<evidence type="ECO:0000313" key="3">
    <source>
        <dbReference type="Proteomes" id="UP001162131"/>
    </source>
</evidence>
<dbReference type="Proteomes" id="UP001162131">
    <property type="component" value="Unassembled WGS sequence"/>
</dbReference>
<feature type="coiled-coil region" evidence="1">
    <location>
        <begin position="315"/>
        <end position="835"/>
    </location>
</feature>
<keyword evidence="1" id="KW-0175">Coiled coil</keyword>